<name>A0ABY5YER8_9DEIO</name>
<sequence length="317" mass="35973">MNTAGVRGYSLELRTRIVALVLGGASPNEAAKHFSVHVDTVKSYLERHRQNTLHVVARPTGRHRTVTTHHEQQLLAQLETHQDATLQEHADLLEAATGLRVSFKTVDRVFRRHKITHKKTLVARERCEERRKQFLNDLAPYLQRPERLVFLDESGFHIAMTRRYGRAPSHERAVDQVPRNHGRNQTLICALSLAGPQAAIVIDGALDGATFEWYVRDILCPTLQKGQVVVLDNLSSHHRASIRTLIEAQGCEMLFTSPYSPDFNPIELMFSKMKALVRGGAWRVVQDLLNAIGNALDAVKRLEIEHWFKHAHPQILL</sequence>
<gene>
    <name evidence="5" type="ORF">N0D28_05565</name>
    <name evidence="4" type="ORF">N0D28_12600</name>
</gene>
<keyword evidence="1" id="KW-0805">Transcription regulation</keyword>
<dbReference type="SUPFAM" id="SSF46689">
    <property type="entry name" value="Homeodomain-like"/>
    <property type="match status" value="1"/>
</dbReference>
<dbReference type="Proteomes" id="UP001060261">
    <property type="component" value="Chromosome"/>
</dbReference>
<dbReference type="InterPro" id="IPR002622">
    <property type="entry name" value="Transposase_14"/>
</dbReference>
<keyword evidence="2" id="KW-0804">Transcription</keyword>
<feature type="domain" description="HTH araC/xylS-type" evidence="3">
    <location>
        <begin position="72"/>
        <end position="174"/>
    </location>
</feature>
<accession>A0ABY5YER8</accession>
<evidence type="ECO:0000313" key="5">
    <source>
        <dbReference type="EMBL" id="UWX65126.1"/>
    </source>
</evidence>
<dbReference type="NCBIfam" id="NF033545">
    <property type="entry name" value="transpos_IS630"/>
    <property type="match status" value="1"/>
</dbReference>
<evidence type="ECO:0000313" key="4">
    <source>
        <dbReference type="EMBL" id="UWX63570.1"/>
    </source>
</evidence>
<dbReference type="PANTHER" id="PTHR46564">
    <property type="entry name" value="TRANSPOSASE"/>
    <property type="match status" value="1"/>
</dbReference>
<dbReference type="PANTHER" id="PTHR46564:SF1">
    <property type="entry name" value="TRANSPOSASE"/>
    <property type="match status" value="1"/>
</dbReference>
<proteinExistence type="predicted"/>
<dbReference type="Gene3D" id="3.30.420.10">
    <property type="entry name" value="Ribonuclease H-like superfamily/Ribonuclease H"/>
    <property type="match status" value="1"/>
</dbReference>
<dbReference type="InterPro" id="IPR018060">
    <property type="entry name" value="HTH_AraC"/>
</dbReference>
<dbReference type="Pfam" id="PF01710">
    <property type="entry name" value="HTH_Tnp_IS630"/>
    <property type="match status" value="1"/>
</dbReference>
<dbReference type="RefSeq" id="WP_260559855.1">
    <property type="nucleotide sequence ID" value="NZ_CP104213.1"/>
</dbReference>
<evidence type="ECO:0000256" key="2">
    <source>
        <dbReference type="ARBA" id="ARBA00023163"/>
    </source>
</evidence>
<keyword evidence="6" id="KW-1185">Reference proteome</keyword>
<dbReference type="InterPro" id="IPR047655">
    <property type="entry name" value="Transpos_IS630-like"/>
</dbReference>
<dbReference type="PROSITE" id="PS01124">
    <property type="entry name" value="HTH_ARAC_FAMILY_2"/>
    <property type="match status" value="1"/>
</dbReference>
<dbReference type="EMBL" id="CP104213">
    <property type="protein sequence ID" value="UWX63570.1"/>
    <property type="molecule type" value="Genomic_DNA"/>
</dbReference>
<evidence type="ECO:0000256" key="1">
    <source>
        <dbReference type="ARBA" id="ARBA00023015"/>
    </source>
</evidence>
<evidence type="ECO:0000259" key="3">
    <source>
        <dbReference type="PROSITE" id="PS01124"/>
    </source>
</evidence>
<evidence type="ECO:0000313" key="6">
    <source>
        <dbReference type="Proteomes" id="UP001060261"/>
    </source>
</evidence>
<reference evidence="4" key="1">
    <citation type="submission" date="2022-09" db="EMBL/GenBank/DDBJ databases">
        <title>genome sequence of Deinococcus rubellus.</title>
        <authorList>
            <person name="Srinivasan S."/>
        </authorList>
    </citation>
    <scope>NUCLEOTIDE SEQUENCE</scope>
    <source>
        <strain evidence="4">Ant6</strain>
    </source>
</reference>
<dbReference type="InterPro" id="IPR009057">
    <property type="entry name" value="Homeodomain-like_sf"/>
</dbReference>
<dbReference type="Pfam" id="PF13358">
    <property type="entry name" value="DDE_3"/>
    <property type="match status" value="1"/>
</dbReference>
<organism evidence="4 6">
    <name type="scientific">Deinococcus rubellus</name>
    <dbReference type="NCBI Taxonomy" id="1889240"/>
    <lineage>
        <taxon>Bacteria</taxon>
        <taxon>Thermotogati</taxon>
        <taxon>Deinococcota</taxon>
        <taxon>Deinococci</taxon>
        <taxon>Deinococcales</taxon>
        <taxon>Deinococcaceae</taxon>
        <taxon>Deinococcus</taxon>
    </lineage>
</organism>
<protein>
    <submittedName>
        <fullName evidence="4">IS630 family transposase</fullName>
    </submittedName>
</protein>
<dbReference type="InterPro" id="IPR036397">
    <property type="entry name" value="RNaseH_sf"/>
</dbReference>
<dbReference type="InterPro" id="IPR038717">
    <property type="entry name" value="Tc1-like_DDE_dom"/>
</dbReference>
<dbReference type="EMBL" id="CP104213">
    <property type="protein sequence ID" value="UWX65126.1"/>
    <property type="molecule type" value="Genomic_DNA"/>
</dbReference>